<evidence type="ECO:0000313" key="2">
    <source>
        <dbReference type="EMBL" id="CUR34844.1"/>
    </source>
</evidence>
<dbReference type="InterPro" id="IPR025569">
    <property type="entry name" value="DUF4335"/>
</dbReference>
<dbReference type="Proteomes" id="UP000184315">
    <property type="component" value="Unassembled WGS sequence"/>
</dbReference>
<gene>
    <name evidence="2" type="ORF">PL9214650283</name>
</gene>
<feature type="region of interest" description="Disordered" evidence="1">
    <location>
        <begin position="199"/>
        <end position="250"/>
    </location>
</feature>
<reference evidence="3" key="1">
    <citation type="submission" date="2015-10" db="EMBL/GenBank/DDBJ databases">
        <authorList>
            <person name="Regsiter A."/>
            <person name="william w."/>
        </authorList>
    </citation>
    <scope>NUCLEOTIDE SEQUENCE [LARGE SCALE GENOMIC DNA]</scope>
</reference>
<evidence type="ECO:0000256" key="1">
    <source>
        <dbReference type="SAM" id="MobiDB-lite"/>
    </source>
</evidence>
<evidence type="ECO:0000313" key="3">
    <source>
        <dbReference type="Proteomes" id="UP000184315"/>
    </source>
</evidence>
<evidence type="ECO:0008006" key="4">
    <source>
        <dbReference type="Google" id="ProtNLM"/>
    </source>
</evidence>
<dbReference type="Pfam" id="PF14233">
    <property type="entry name" value="DUF4335"/>
    <property type="match status" value="1"/>
</dbReference>
<accession>A0A1J1LSM3</accession>
<name>A0A1J1LSM3_9CYAN</name>
<feature type="compositionally biased region" description="Low complexity" evidence="1">
    <location>
        <begin position="226"/>
        <end position="235"/>
    </location>
</feature>
<organism evidence="2 3">
    <name type="scientific">Planktothrix tepida PCC 9214</name>
    <dbReference type="NCBI Taxonomy" id="671072"/>
    <lineage>
        <taxon>Bacteria</taxon>
        <taxon>Bacillati</taxon>
        <taxon>Cyanobacteriota</taxon>
        <taxon>Cyanophyceae</taxon>
        <taxon>Oscillatoriophycideae</taxon>
        <taxon>Oscillatoriales</taxon>
        <taxon>Microcoleaceae</taxon>
        <taxon>Planktothrix</taxon>
    </lineage>
</organism>
<protein>
    <recommendedName>
        <fullName evidence="4">DUF4335 domain-containing protein</fullName>
    </recommendedName>
</protein>
<dbReference type="OrthoDB" id="423373at2"/>
<feature type="compositionally biased region" description="Polar residues" evidence="1">
    <location>
        <begin position="238"/>
        <end position="250"/>
    </location>
</feature>
<sequence length="351" mass="37985">MTIERQYSLPNCKLILQGLPQGTDGKSDGRVSLNRLMNAECHFVGYPQPISGGREFFESLVRQVSRYAQGFLSGLIPPEGSHAKPELVELRPIGGEFHQLRVYESSEDNPSEESSLPNSPTVTVDLTTVQLFDLVEAIDQFLADSQTLPELSLQLKPLSKRYLKPEQPVAQRVKPAAIGVSSLALTALALFALPIPDVKRPQDPKLQPQAQTETIPTPSASPPTGSPSSATSEAPLASNLSSPQPITNPQELNDLKAQLDEKLDKAWTPAADVKVPLVYRVSVAKDGAIVGYKPLNPATETATATEQTPLPDLLYKPVGNRPINEPLADFQVTFNPDGSLDVRSLSVISNQ</sequence>
<keyword evidence="3" id="KW-1185">Reference proteome</keyword>
<dbReference type="AlphaFoldDB" id="A0A1J1LSM3"/>
<dbReference type="RefSeq" id="WP_072721638.1">
    <property type="nucleotide sequence ID" value="NZ_LN889813.1"/>
</dbReference>
<proteinExistence type="predicted"/>
<dbReference type="STRING" id="671072.PL9214650283"/>
<dbReference type="EMBL" id="CZDF01000172">
    <property type="protein sequence ID" value="CUR34844.1"/>
    <property type="molecule type" value="Genomic_DNA"/>
</dbReference>